<evidence type="ECO:0000313" key="2">
    <source>
        <dbReference type="Proteomes" id="UP000575083"/>
    </source>
</evidence>
<dbReference type="NCBIfam" id="NF041519">
    <property type="entry name" value="bluetail"/>
    <property type="match status" value="1"/>
</dbReference>
<organism evidence="1 2">
    <name type="scientific">Acidovorax soli</name>
    <dbReference type="NCBI Taxonomy" id="592050"/>
    <lineage>
        <taxon>Bacteria</taxon>
        <taxon>Pseudomonadati</taxon>
        <taxon>Pseudomonadota</taxon>
        <taxon>Betaproteobacteria</taxon>
        <taxon>Burkholderiales</taxon>
        <taxon>Comamonadaceae</taxon>
        <taxon>Acidovorax</taxon>
    </lineage>
</organism>
<dbReference type="EMBL" id="JACHLK010000025">
    <property type="protein sequence ID" value="MBB6563956.1"/>
    <property type="molecule type" value="Genomic_DNA"/>
</dbReference>
<keyword evidence="2" id="KW-1185">Reference proteome</keyword>
<reference evidence="1 2" key="1">
    <citation type="submission" date="2020-08" db="EMBL/GenBank/DDBJ databases">
        <title>Functional genomics of gut bacteria from endangered species of beetles.</title>
        <authorList>
            <person name="Carlos-Shanley C."/>
        </authorList>
    </citation>
    <scope>NUCLEOTIDE SEQUENCE [LARGE SCALE GENOMIC DNA]</scope>
    <source>
        <strain evidence="1 2">S00198</strain>
    </source>
</reference>
<dbReference type="AlphaFoldDB" id="A0A7X0UCZ1"/>
<dbReference type="InterPro" id="IPR048165">
    <property type="entry name" value="Bluetail_dom"/>
</dbReference>
<evidence type="ECO:0000313" key="1">
    <source>
        <dbReference type="EMBL" id="MBB6563956.1"/>
    </source>
</evidence>
<dbReference type="RefSeq" id="WP_184865475.1">
    <property type="nucleotide sequence ID" value="NZ_JACHLK010000025.1"/>
</dbReference>
<dbReference type="Proteomes" id="UP000575083">
    <property type="component" value="Unassembled WGS sequence"/>
</dbReference>
<name>A0A7X0UCZ1_9BURK</name>
<accession>A0A7X0UCZ1</accession>
<gene>
    <name evidence="1" type="ORF">HNP48_006682</name>
</gene>
<proteinExistence type="predicted"/>
<protein>
    <submittedName>
        <fullName evidence="1">Uncharacterized protein</fullName>
    </submittedName>
</protein>
<comment type="caution">
    <text evidence="1">The sequence shown here is derived from an EMBL/GenBank/DDBJ whole genome shotgun (WGS) entry which is preliminary data.</text>
</comment>
<sequence length="553" mass="54207">MPLHVSGVPADIIMLTRALSGGPLSYAAYTNMVAAANSSGVLPIALGAGTAYPTQTEAQLSSLLLKNMGLLPNAGLQTALTEYLVSVGKVNVGVVALQLGQILSGLEGATGDLAIYGAAAARWNLEVDTSHAYTSNPANQGLTQSPGWPVGTGVTLSLTNGDDALEGTIYGDVFLAATPGMLGSSDVVNGAGSGSDRINTDALKAVLGGGESVVPVLKGVENVFLTAGDASHFSADRSTGIQQLWREAAAGSATFTGVDLATQVGIQNSLTGGTLNIGFAGASGAFDSANIVLADATGADAITVNAIETLTIDSKAGTVASTTVNQARIAADAAQVIVIGGGQGLTTTVTGAHIGTIDASGFSGALNLGFATTGTGSVGVKGGTAGDTLTIDDVSGARLIISSGDGGDTVTIGAGNAHIVTLGSGADTLHIGGLAGAAARDLDTSTAQVLGWSAIWVTDFESGVDTIRLTGASATTKAAPSTAQLDGIAASASLLEATALAATTAGANKAIAFRYGADTYILVNDAVASLGANDSLVKLSGVAALADASWAVA</sequence>